<feature type="compositionally biased region" description="Basic and acidic residues" evidence="5">
    <location>
        <begin position="10"/>
        <end position="26"/>
    </location>
</feature>
<keyword evidence="4" id="KW-0067">ATP-binding</keyword>
<dbReference type="Proteomes" id="UP000186817">
    <property type="component" value="Unassembled WGS sequence"/>
</dbReference>
<evidence type="ECO:0000256" key="3">
    <source>
        <dbReference type="PROSITE-ProRule" id="PRU10133"/>
    </source>
</evidence>
<reference evidence="7 8" key="1">
    <citation type="submission" date="2016-02" db="EMBL/GenBank/DDBJ databases">
        <title>Genome analysis of coral dinoflagellate symbionts highlights evolutionary adaptations to a symbiotic lifestyle.</title>
        <authorList>
            <person name="Aranda M."/>
            <person name="Li Y."/>
            <person name="Liew Y.J."/>
            <person name="Baumgarten S."/>
            <person name="Simakov O."/>
            <person name="Wilson M."/>
            <person name="Piel J."/>
            <person name="Ashoor H."/>
            <person name="Bougouffa S."/>
            <person name="Bajic V.B."/>
            <person name="Ryu T."/>
            <person name="Ravasi T."/>
            <person name="Bayer T."/>
            <person name="Micklem G."/>
            <person name="Kim H."/>
            <person name="Bhak J."/>
            <person name="Lajeunesse T.C."/>
            <person name="Voolstra C.R."/>
        </authorList>
    </citation>
    <scope>NUCLEOTIDE SEQUENCE [LARGE SCALE GENOMIC DNA]</scope>
    <source>
        <strain evidence="7 8">CCMP2467</strain>
    </source>
</reference>
<name>A0A1Q9EEY7_SYMMI</name>
<proteinExistence type="inferred from homology"/>
<evidence type="ECO:0000256" key="1">
    <source>
        <dbReference type="ARBA" id="ARBA00022679"/>
    </source>
</evidence>
<protein>
    <submittedName>
        <fullName evidence="7">ProteinROXIN-4</fullName>
    </submittedName>
</protein>
<dbReference type="PANTHER" id="PTHR24068">
    <property type="entry name" value="UBIQUITIN-CONJUGATING ENZYME E2"/>
    <property type="match status" value="1"/>
</dbReference>
<dbReference type="Gene3D" id="3.10.110.10">
    <property type="entry name" value="Ubiquitin Conjugating Enzyme"/>
    <property type="match status" value="1"/>
</dbReference>
<evidence type="ECO:0000313" key="7">
    <source>
        <dbReference type="EMBL" id="OLQ05980.1"/>
    </source>
</evidence>
<dbReference type="InterPro" id="IPR016135">
    <property type="entry name" value="UBQ-conjugating_enzyme/RWD"/>
</dbReference>
<dbReference type="InterPro" id="IPR023313">
    <property type="entry name" value="UBQ-conjugating_AS"/>
</dbReference>
<keyword evidence="8" id="KW-1185">Reference proteome</keyword>
<feature type="active site" description="Glycyl thioester intermediate" evidence="3">
    <location>
        <position position="101"/>
    </location>
</feature>
<dbReference type="Pfam" id="PF00179">
    <property type="entry name" value="UQ_con"/>
    <property type="match status" value="1"/>
</dbReference>
<dbReference type="GO" id="GO:0005524">
    <property type="term" value="F:ATP binding"/>
    <property type="evidence" value="ECO:0007669"/>
    <property type="project" value="UniProtKB-UniRule"/>
</dbReference>
<feature type="domain" description="UBC core" evidence="6">
    <location>
        <begin position="16"/>
        <end position="164"/>
    </location>
</feature>
<dbReference type="GO" id="GO:0016740">
    <property type="term" value="F:transferase activity"/>
    <property type="evidence" value="ECO:0007669"/>
    <property type="project" value="UniProtKB-KW"/>
</dbReference>
<dbReference type="CDD" id="cd23812">
    <property type="entry name" value="UBCc_ScPEX4-like"/>
    <property type="match status" value="1"/>
</dbReference>
<dbReference type="SMART" id="SM00212">
    <property type="entry name" value="UBCc"/>
    <property type="match status" value="1"/>
</dbReference>
<keyword evidence="4" id="KW-0547">Nucleotide-binding</keyword>
<organism evidence="7 8">
    <name type="scientific">Symbiodinium microadriaticum</name>
    <name type="common">Dinoflagellate</name>
    <name type="synonym">Zooxanthella microadriatica</name>
    <dbReference type="NCBI Taxonomy" id="2951"/>
    <lineage>
        <taxon>Eukaryota</taxon>
        <taxon>Sar</taxon>
        <taxon>Alveolata</taxon>
        <taxon>Dinophyceae</taxon>
        <taxon>Suessiales</taxon>
        <taxon>Symbiodiniaceae</taxon>
        <taxon>Symbiodinium</taxon>
    </lineage>
</organism>
<accession>A0A1Q9EEY7</accession>
<dbReference type="EMBL" id="LSRX01000170">
    <property type="protein sequence ID" value="OLQ05980.1"/>
    <property type="molecule type" value="Genomic_DNA"/>
</dbReference>
<dbReference type="SUPFAM" id="SSF54495">
    <property type="entry name" value="UBC-like"/>
    <property type="match status" value="1"/>
</dbReference>
<evidence type="ECO:0000256" key="4">
    <source>
        <dbReference type="RuleBase" id="RU362109"/>
    </source>
</evidence>
<feature type="region of interest" description="Disordered" evidence="5">
    <location>
        <begin position="1"/>
        <end position="27"/>
    </location>
</feature>
<gene>
    <name evidence="7" type="primary">PEX4</name>
    <name evidence="7" type="ORF">AK812_SmicGene10762</name>
</gene>
<dbReference type="OMA" id="MRWKAFI"/>
<evidence type="ECO:0000256" key="2">
    <source>
        <dbReference type="ARBA" id="ARBA00022786"/>
    </source>
</evidence>
<comment type="similarity">
    <text evidence="4">Belongs to the ubiquitin-conjugating enzyme family.</text>
</comment>
<evidence type="ECO:0000313" key="8">
    <source>
        <dbReference type="Proteomes" id="UP000186817"/>
    </source>
</evidence>
<comment type="caution">
    <text evidence="7">The sequence shown here is derived from an EMBL/GenBank/DDBJ whole genome shotgun (WGS) entry which is preliminary data.</text>
</comment>
<dbReference type="OrthoDB" id="9973183at2759"/>
<dbReference type="PROSITE" id="PS50127">
    <property type="entry name" value="UBC_2"/>
    <property type="match status" value="1"/>
</dbReference>
<sequence length="167" mass="18529">MLGGPSAQGKAERGQKSGIERFDTRNRKSRHSVAGVVLNPDPDISLELWQAECLPRDSPYEGGQFKLDIVCTANYPYAAPQVSFATKIFHPNVNYNTGELCLDILKTDWSPAWTLQYVCRAVIALLRDPNPESPLNCDAGNLLRNGDLRGFRSMARMYTTEHAMAVA</sequence>
<evidence type="ECO:0000259" key="6">
    <source>
        <dbReference type="PROSITE" id="PS50127"/>
    </source>
</evidence>
<dbReference type="PROSITE" id="PS00183">
    <property type="entry name" value="UBC_1"/>
    <property type="match status" value="1"/>
</dbReference>
<dbReference type="InterPro" id="IPR000608">
    <property type="entry name" value="UBC"/>
</dbReference>
<dbReference type="AlphaFoldDB" id="A0A1Q9EEY7"/>
<evidence type="ECO:0000256" key="5">
    <source>
        <dbReference type="SAM" id="MobiDB-lite"/>
    </source>
</evidence>
<keyword evidence="1" id="KW-0808">Transferase</keyword>
<keyword evidence="2 4" id="KW-0833">Ubl conjugation pathway</keyword>